<protein>
    <submittedName>
        <fullName evidence="3">Gfo/Idh/MocA family oxidoreductase</fullName>
    </submittedName>
</protein>
<reference evidence="3 4" key="1">
    <citation type="submission" date="2018-10" db="EMBL/GenBank/DDBJ databases">
        <title>Ulvibacterium marinum gen. nov., sp. nov., a novel marine bacterium of the family Flavobacteriaceae, isolated from a culture of the green alga Ulva prolifera.</title>
        <authorList>
            <person name="Zhang Z."/>
        </authorList>
    </citation>
    <scope>NUCLEOTIDE SEQUENCE [LARGE SCALE GENOMIC DNA]</scope>
    <source>
        <strain evidence="3 4">CCMM003</strain>
    </source>
</reference>
<dbReference type="Pfam" id="PF01408">
    <property type="entry name" value="GFO_IDH_MocA"/>
    <property type="match status" value="1"/>
</dbReference>
<dbReference type="GO" id="GO:0000166">
    <property type="term" value="F:nucleotide binding"/>
    <property type="evidence" value="ECO:0007669"/>
    <property type="project" value="InterPro"/>
</dbReference>
<dbReference type="PANTHER" id="PTHR43818:SF5">
    <property type="entry name" value="OXIDOREDUCTASE FAMILY PROTEIN"/>
    <property type="match status" value="1"/>
</dbReference>
<gene>
    <name evidence="3" type="ORF">D7Z94_12745</name>
</gene>
<dbReference type="InterPro" id="IPR000683">
    <property type="entry name" value="Gfo/Idh/MocA-like_OxRdtase_N"/>
</dbReference>
<evidence type="ECO:0000313" key="4">
    <source>
        <dbReference type="Proteomes" id="UP000276603"/>
    </source>
</evidence>
<feature type="domain" description="Gfo/Idh/MocA-like oxidoreductase N-terminal" evidence="1">
    <location>
        <begin position="41"/>
        <end position="159"/>
    </location>
</feature>
<dbReference type="InterPro" id="IPR036291">
    <property type="entry name" value="NAD(P)-bd_dom_sf"/>
</dbReference>
<dbReference type="Pfam" id="PF19051">
    <property type="entry name" value="GFO_IDH_MocA_C2"/>
    <property type="match status" value="2"/>
</dbReference>
<accession>A0A3B0C5P9</accession>
<evidence type="ECO:0000259" key="2">
    <source>
        <dbReference type="Pfam" id="PF19051"/>
    </source>
</evidence>
<feature type="domain" description="Gfo/Idh/MocA-like oxidoreductase bacterial type C-terminal" evidence="2">
    <location>
        <begin position="171"/>
        <end position="269"/>
    </location>
</feature>
<dbReference type="SUPFAM" id="SSF51735">
    <property type="entry name" value="NAD(P)-binding Rossmann-fold domains"/>
    <property type="match status" value="1"/>
</dbReference>
<dbReference type="RefSeq" id="WP_120711908.1">
    <property type="nucleotide sequence ID" value="NZ_RBCJ01000002.1"/>
</dbReference>
<feature type="domain" description="Gfo/Idh/MocA-like oxidoreductase bacterial type C-terminal" evidence="2">
    <location>
        <begin position="357"/>
        <end position="441"/>
    </location>
</feature>
<dbReference type="InterPro" id="IPR050463">
    <property type="entry name" value="Gfo/Idh/MocA_oxidrdct_glycsds"/>
</dbReference>
<dbReference type="PANTHER" id="PTHR43818">
    <property type="entry name" value="BCDNA.GH03377"/>
    <property type="match status" value="1"/>
</dbReference>
<organism evidence="3 4">
    <name type="scientific">Ulvibacterium marinum</name>
    <dbReference type="NCBI Taxonomy" id="2419782"/>
    <lineage>
        <taxon>Bacteria</taxon>
        <taxon>Pseudomonadati</taxon>
        <taxon>Bacteroidota</taxon>
        <taxon>Flavobacteriia</taxon>
        <taxon>Flavobacteriales</taxon>
        <taxon>Flavobacteriaceae</taxon>
        <taxon>Ulvibacterium</taxon>
    </lineage>
</organism>
<name>A0A3B0C5P9_9FLAO</name>
<dbReference type="Gene3D" id="3.30.360.10">
    <property type="entry name" value="Dihydrodipicolinate Reductase, domain 2"/>
    <property type="match status" value="1"/>
</dbReference>
<evidence type="ECO:0000259" key="1">
    <source>
        <dbReference type="Pfam" id="PF01408"/>
    </source>
</evidence>
<dbReference type="OrthoDB" id="726883at2"/>
<dbReference type="Gene3D" id="3.40.50.720">
    <property type="entry name" value="NAD(P)-binding Rossmann-like Domain"/>
    <property type="match status" value="1"/>
</dbReference>
<sequence>MKRRIFIQKTAVASAALSVPSILPATTTSYKRILGANDRVQVGLIGCGGRGTFVGKAMQEMNNMQFSAICDLYPKHLDRAKEWTGSKDNAYKDFRHLLDQKGLDAVLIATPDHWHAIPAVMACQAGLDMYLEKPLGHNIREGQAILKASREANNVVQTGTQHRSAPHWEVIREIVQSGKLGAVRYVRVWNCQNTYPSGLGKVADSKPPEGVDWDFYLGPAPYVPFNKNRFVGTYRWFLDYCGGIITDYAAHRLDSMHQVMGQDAPLTVSATGNLYDIVEDGGDIPDVLQVTYEYPGFVVSYESLRNNAHGSGGRIPGRKYYNAKGDTDRPNGLAFYGSNGTLFADRIGFEIYPEGDKMERQEMSVGDSTPDHTKNFIDCVRSRKKPVADIEIGHKGSNACHLGNIAFKSGLKFKWDSEKEEIIDAPEATKLMGRKARKPWDMI</sequence>
<dbReference type="SUPFAM" id="SSF55347">
    <property type="entry name" value="Glyceraldehyde-3-phosphate dehydrogenase-like, C-terminal domain"/>
    <property type="match status" value="1"/>
</dbReference>
<dbReference type="InterPro" id="IPR043906">
    <property type="entry name" value="Gfo/Idh/MocA_OxRdtase_bact_C"/>
</dbReference>
<keyword evidence="4" id="KW-1185">Reference proteome</keyword>
<dbReference type="AlphaFoldDB" id="A0A3B0C5P9"/>
<dbReference type="Proteomes" id="UP000276603">
    <property type="component" value="Unassembled WGS sequence"/>
</dbReference>
<proteinExistence type="predicted"/>
<dbReference type="EMBL" id="RBCJ01000002">
    <property type="protein sequence ID" value="RKN81755.1"/>
    <property type="molecule type" value="Genomic_DNA"/>
</dbReference>
<comment type="caution">
    <text evidence="3">The sequence shown here is derived from an EMBL/GenBank/DDBJ whole genome shotgun (WGS) entry which is preliminary data.</text>
</comment>
<evidence type="ECO:0000313" key="3">
    <source>
        <dbReference type="EMBL" id="RKN81755.1"/>
    </source>
</evidence>